<name>A0A445IWE4_GLYSO</name>
<organism evidence="2 3">
    <name type="scientific">Glycine soja</name>
    <name type="common">Wild soybean</name>
    <dbReference type="NCBI Taxonomy" id="3848"/>
    <lineage>
        <taxon>Eukaryota</taxon>
        <taxon>Viridiplantae</taxon>
        <taxon>Streptophyta</taxon>
        <taxon>Embryophyta</taxon>
        <taxon>Tracheophyta</taxon>
        <taxon>Spermatophyta</taxon>
        <taxon>Magnoliopsida</taxon>
        <taxon>eudicotyledons</taxon>
        <taxon>Gunneridae</taxon>
        <taxon>Pentapetalae</taxon>
        <taxon>rosids</taxon>
        <taxon>fabids</taxon>
        <taxon>Fabales</taxon>
        <taxon>Fabaceae</taxon>
        <taxon>Papilionoideae</taxon>
        <taxon>50 kb inversion clade</taxon>
        <taxon>NPAAA clade</taxon>
        <taxon>indigoferoid/millettioid clade</taxon>
        <taxon>Phaseoleae</taxon>
        <taxon>Glycine</taxon>
        <taxon>Glycine subgen. Soja</taxon>
    </lineage>
</organism>
<dbReference type="AlphaFoldDB" id="A0A445IWE4"/>
<dbReference type="Gramene" id="XM_028324516.1">
    <property type="protein sequence ID" value="XP_028180317.1"/>
    <property type="gene ID" value="LOC114367352"/>
</dbReference>
<evidence type="ECO:0000313" key="3">
    <source>
        <dbReference type="Proteomes" id="UP000289340"/>
    </source>
</evidence>
<reference evidence="2 3" key="1">
    <citation type="submission" date="2018-09" db="EMBL/GenBank/DDBJ databases">
        <title>A high-quality reference genome of wild soybean provides a powerful tool to mine soybean genomes.</title>
        <authorList>
            <person name="Xie M."/>
            <person name="Chung C.Y.L."/>
            <person name="Li M.-W."/>
            <person name="Wong F.-L."/>
            <person name="Chan T.-F."/>
            <person name="Lam H.-M."/>
        </authorList>
    </citation>
    <scope>NUCLEOTIDE SEQUENCE [LARGE SCALE GENOMIC DNA]</scope>
    <source>
        <strain evidence="3">cv. W05</strain>
        <tissue evidence="2">Hypocotyl of etiolated seedlings</tissue>
    </source>
</reference>
<feature type="compositionally biased region" description="Basic and acidic residues" evidence="1">
    <location>
        <begin position="31"/>
        <end position="48"/>
    </location>
</feature>
<feature type="compositionally biased region" description="Basic and acidic residues" evidence="1">
    <location>
        <begin position="1"/>
        <end position="24"/>
    </location>
</feature>
<proteinExistence type="predicted"/>
<feature type="region of interest" description="Disordered" evidence="1">
    <location>
        <begin position="1"/>
        <end position="64"/>
    </location>
</feature>
<protein>
    <submittedName>
        <fullName evidence="2">Uncharacterized protein</fullName>
    </submittedName>
</protein>
<sequence>MPMKRMPDSGEINLEHVDEAKAADKVSNSNHNKEASNGKKKGDQKINDTTKGQNSTYTNNQCNHSVNGSIYGGTINLGGSQGNQTRYENSRVINNNGTFNGNANGCFNEGGFQSHTTHYYDGRRG</sequence>
<feature type="compositionally biased region" description="Polar residues" evidence="1">
    <location>
        <begin position="49"/>
        <end position="64"/>
    </location>
</feature>
<dbReference type="EMBL" id="QZWG01000009">
    <property type="protein sequence ID" value="RZB90472.1"/>
    <property type="molecule type" value="Genomic_DNA"/>
</dbReference>
<evidence type="ECO:0000256" key="1">
    <source>
        <dbReference type="SAM" id="MobiDB-lite"/>
    </source>
</evidence>
<comment type="caution">
    <text evidence="2">The sequence shown here is derived from an EMBL/GenBank/DDBJ whole genome shotgun (WGS) entry which is preliminary data.</text>
</comment>
<evidence type="ECO:0000313" key="2">
    <source>
        <dbReference type="EMBL" id="RZB90472.1"/>
    </source>
</evidence>
<accession>A0A445IWE4</accession>
<keyword evidence="3" id="KW-1185">Reference proteome</keyword>
<gene>
    <name evidence="2" type="ORF">D0Y65_023091</name>
</gene>
<dbReference type="Proteomes" id="UP000289340">
    <property type="component" value="Chromosome 9"/>
</dbReference>